<dbReference type="EMBL" id="CP037867">
    <property type="protein sequence ID" value="QBM29186.1"/>
    <property type="molecule type" value="Genomic_DNA"/>
</dbReference>
<sequence length="238" mass="26006">MSTRPFLAFACAHMTDERLYAHQIEALSATHDCKVFVFREQSSMGAMAEHLLAHTPERFTLIGLSLGGYMAFEVIRQALHRLERLVLIDTTAVADHPARRDGRLRDIAAVQKGGIEALIPELPSRWLLPAHTSDAALVALMGSMAHSVGALGQYHQQTAMLGRPDSHKDLERVKVPTLLICGRQDPVTPVSDHEAMAACVPGSRLIVIEDCGHLSTLEQPTAVTQALCQWLDCSLSNS</sequence>
<dbReference type="AlphaFoldDB" id="A0A4P6X3J0"/>
<dbReference type="PRINTS" id="PR00111">
    <property type="entry name" value="ABHYDROLASE"/>
</dbReference>
<feature type="domain" description="AB hydrolase-1" evidence="1">
    <location>
        <begin position="50"/>
        <end position="225"/>
    </location>
</feature>
<evidence type="ECO:0000259" key="1">
    <source>
        <dbReference type="Pfam" id="PF12697"/>
    </source>
</evidence>
<gene>
    <name evidence="2" type="primary">catD2</name>
    <name evidence="2" type="ORF">HPF_15950</name>
</gene>
<organism evidence="2 3">
    <name type="scientific">Hydrogenophaga pseudoflava</name>
    <name type="common">Pseudomonas carboxydoflava</name>
    <dbReference type="NCBI Taxonomy" id="47421"/>
    <lineage>
        <taxon>Bacteria</taxon>
        <taxon>Pseudomonadati</taxon>
        <taxon>Pseudomonadota</taxon>
        <taxon>Betaproteobacteria</taxon>
        <taxon>Burkholderiales</taxon>
        <taxon>Comamonadaceae</taxon>
        <taxon>Hydrogenophaga</taxon>
    </lineage>
</organism>
<dbReference type="GO" id="GO:0047570">
    <property type="term" value="F:3-oxoadipate enol-lactonase activity"/>
    <property type="evidence" value="ECO:0007669"/>
    <property type="project" value="UniProtKB-EC"/>
</dbReference>
<dbReference type="InterPro" id="IPR029058">
    <property type="entry name" value="AB_hydrolase_fold"/>
</dbReference>
<dbReference type="Gene3D" id="3.40.50.1820">
    <property type="entry name" value="alpha/beta hydrolase"/>
    <property type="match status" value="1"/>
</dbReference>
<name>A0A4P6X3J0_HYDPS</name>
<dbReference type="Proteomes" id="UP000293912">
    <property type="component" value="Chromosome"/>
</dbReference>
<evidence type="ECO:0000313" key="2">
    <source>
        <dbReference type="EMBL" id="QBM29186.1"/>
    </source>
</evidence>
<evidence type="ECO:0000313" key="3">
    <source>
        <dbReference type="Proteomes" id="UP000293912"/>
    </source>
</evidence>
<dbReference type="Pfam" id="PF12697">
    <property type="entry name" value="Abhydrolase_6"/>
    <property type="match status" value="1"/>
</dbReference>
<proteinExistence type="predicted"/>
<accession>A0A4P6X3J0</accession>
<protein>
    <submittedName>
        <fullName evidence="2">3-oxoadipate enol-lactonase 2</fullName>
        <ecNumber evidence="2">3.1.1.24</ecNumber>
    </submittedName>
</protein>
<dbReference type="SUPFAM" id="SSF53474">
    <property type="entry name" value="alpha/beta-Hydrolases"/>
    <property type="match status" value="1"/>
</dbReference>
<keyword evidence="3" id="KW-1185">Reference proteome</keyword>
<dbReference type="KEGG" id="hpse:HPF_15950"/>
<reference evidence="2 3" key="1">
    <citation type="submission" date="2019-03" db="EMBL/GenBank/DDBJ databases">
        <authorList>
            <person name="Sebastian G."/>
            <person name="Baumann P."/>
            <person name="Ruckert C."/>
            <person name="Kalinowski J."/>
            <person name="Nebel B."/>
            <person name="Takors R."/>
            <person name="Blombach B."/>
        </authorList>
    </citation>
    <scope>NUCLEOTIDE SEQUENCE [LARGE SCALE GENOMIC DNA]</scope>
    <source>
        <strain evidence="2 3">DSM 1084</strain>
    </source>
</reference>
<dbReference type="InterPro" id="IPR000073">
    <property type="entry name" value="AB_hydrolase_1"/>
</dbReference>
<dbReference type="PANTHER" id="PTHR43689">
    <property type="entry name" value="HYDROLASE"/>
    <property type="match status" value="1"/>
</dbReference>
<keyword evidence="2" id="KW-0378">Hydrolase</keyword>
<dbReference type="RefSeq" id="WP_133157169.1">
    <property type="nucleotide sequence ID" value="NZ_CP037867.1"/>
</dbReference>
<dbReference type="EC" id="3.1.1.24" evidence="2"/>
<dbReference type="PANTHER" id="PTHR43689:SF8">
    <property type="entry name" value="ALPHA_BETA-HYDROLASES SUPERFAMILY PROTEIN"/>
    <property type="match status" value="1"/>
</dbReference>